<organism evidence="2 3">
    <name type="scientific">Parazoarcus communis SWub3 = DSM 12120</name>
    <dbReference type="NCBI Taxonomy" id="1121029"/>
    <lineage>
        <taxon>Bacteria</taxon>
        <taxon>Pseudomonadati</taxon>
        <taxon>Pseudomonadota</taxon>
        <taxon>Betaproteobacteria</taxon>
        <taxon>Rhodocyclales</taxon>
        <taxon>Zoogloeaceae</taxon>
        <taxon>Parazoarcus</taxon>
    </lineage>
</organism>
<dbReference type="SUPFAM" id="SSF55298">
    <property type="entry name" value="YjgF-like"/>
    <property type="match status" value="1"/>
</dbReference>
<comment type="caution">
    <text evidence="2">The sequence shown here is derived from an EMBL/GenBank/DDBJ whole genome shotgun (WGS) entry which is preliminary data.</text>
</comment>
<proteinExistence type="predicted"/>
<evidence type="ECO:0000259" key="1">
    <source>
        <dbReference type="Pfam" id="PF21168"/>
    </source>
</evidence>
<gene>
    <name evidence="2" type="ORF">DNK49_12925</name>
</gene>
<name>A0A323UVH5_9RHOO</name>
<feature type="domain" description="Chorismatase FkbO/Hyg5-like N-terminal" evidence="1">
    <location>
        <begin position="60"/>
        <end position="188"/>
    </location>
</feature>
<accession>A0A323UVH5</accession>
<reference evidence="2 3" key="1">
    <citation type="submission" date="2018-06" db="EMBL/GenBank/DDBJ databases">
        <title>Azoarcus communis strain SWub3 genome.</title>
        <authorList>
            <person name="Zorraquino Salvo V."/>
            <person name="Toubiana D."/>
            <person name="Blumwald E."/>
        </authorList>
    </citation>
    <scope>NUCLEOTIDE SEQUENCE [LARGE SCALE GENOMIC DNA]</scope>
    <source>
        <strain evidence="2 3">SWub3</strain>
    </source>
</reference>
<dbReference type="InterPro" id="IPR049368">
    <property type="entry name" value="FkbO_Hyg5-like_N"/>
</dbReference>
<dbReference type="InterPro" id="IPR035959">
    <property type="entry name" value="RutC-like_sf"/>
</dbReference>
<protein>
    <recommendedName>
        <fullName evidence="1">Chorismatase FkbO/Hyg5-like N-terminal domain-containing protein</fullName>
    </recommendedName>
</protein>
<evidence type="ECO:0000313" key="3">
    <source>
        <dbReference type="Proteomes" id="UP000248259"/>
    </source>
</evidence>
<dbReference type="Gene3D" id="3.30.1330.40">
    <property type="entry name" value="RutC-like"/>
    <property type="match status" value="1"/>
</dbReference>
<dbReference type="Pfam" id="PF21168">
    <property type="entry name" value="FkbO_Hyg5-like_N"/>
    <property type="match status" value="1"/>
</dbReference>
<evidence type="ECO:0000313" key="2">
    <source>
        <dbReference type="EMBL" id="PZA16211.1"/>
    </source>
</evidence>
<keyword evidence="3" id="KW-1185">Reference proteome</keyword>
<dbReference type="OrthoDB" id="1114505at2"/>
<dbReference type="AlphaFoldDB" id="A0A323UVH5"/>
<dbReference type="RefSeq" id="WP_110525165.1">
    <property type="nucleotide sequence ID" value="NZ_QKOE01000008.1"/>
</dbReference>
<dbReference type="Proteomes" id="UP000248259">
    <property type="component" value="Unassembled WGS sequence"/>
</dbReference>
<dbReference type="EMBL" id="QKOE01000008">
    <property type="protein sequence ID" value="PZA16211.1"/>
    <property type="molecule type" value="Genomic_DNA"/>
</dbReference>
<sequence>MSALGVLWPQGLDQALPQDLPADQVLGELRFGKDVLRDAGLPCVLVRVPTLLPEQPWRAVWWSGTQVTAGQHGAVSYRHDGHMLFGAVRVDEAEFAPSSEASALQQAAEQAYREIFAALQLAGYPGLFRVWNFIPAINRIDEGIERYRQFNIGRQLAFAACGQALTGRVPAASALGVTDGALEIGFIATRCEMLAVENPRQVSAYHYPQRYGPRSPTFSRAAVARHDGQDVLFISGTASIVGHESLHHDDVEAQTAETLTNIEMVLDESARLLGSERTAPDALACLAYVRAAGDLPRVRLQVQRVLGGDARVCYVEADVCRAELKVEIEASGGHPIRGAM</sequence>